<proteinExistence type="predicted"/>
<protein>
    <recommendedName>
        <fullName evidence="3">DUF1642 domain-containing protein</fullName>
    </recommendedName>
</protein>
<evidence type="ECO:0000313" key="1">
    <source>
        <dbReference type="EMBL" id="MFC5632028.1"/>
    </source>
</evidence>
<dbReference type="Proteomes" id="UP001596110">
    <property type="component" value="Unassembled WGS sequence"/>
</dbReference>
<dbReference type="RefSeq" id="WP_156806331.1">
    <property type="nucleotide sequence ID" value="NZ_JBHSOJ010000032.1"/>
</dbReference>
<sequence length="102" mass="12110">MSKIEIIKKRRLTSFGDVVVEGDFYGIKVTNNNGTFHPIYPYALSENDKCHLEEFIEENFEDLISFYKTGNEINFCHHVFGFATEKKRYFKNYWHERGVTIC</sequence>
<keyword evidence="2" id="KW-1185">Reference proteome</keyword>
<comment type="caution">
    <text evidence="1">The sequence shown here is derived from an EMBL/GenBank/DDBJ whole genome shotgun (WGS) entry which is preliminary data.</text>
</comment>
<organism evidence="1 2">
    <name type="scientific">Streptococcus caledonicus</name>
    <dbReference type="NCBI Taxonomy" id="2614158"/>
    <lineage>
        <taxon>Bacteria</taxon>
        <taxon>Bacillati</taxon>
        <taxon>Bacillota</taxon>
        <taxon>Bacilli</taxon>
        <taxon>Lactobacillales</taxon>
        <taxon>Streptococcaceae</taxon>
        <taxon>Streptococcus</taxon>
    </lineage>
</organism>
<gene>
    <name evidence="1" type="ORF">ACFPQ3_10870</name>
</gene>
<reference evidence="2" key="1">
    <citation type="journal article" date="2019" name="Int. J. Syst. Evol. Microbiol.">
        <title>The Global Catalogue of Microorganisms (GCM) 10K type strain sequencing project: providing services to taxonomists for standard genome sequencing and annotation.</title>
        <authorList>
            <consortium name="The Broad Institute Genomics Platform"/>
            <consortium name="The Broad Institute Genome Sequencing Center for Infectious Disease"/>
            <person name="Wu L."/>
            <person name="Ma J."/>
        </authorList>
    </citation>
    <scope>NUCLEOTIDE SEQUENCE [LARGE SCALE GENOMIC DNA]</scope>
    <source>
        <strain evidence="2">DT43</strain>
    </source>
</reference>
<accession>A0ABW0UFT8</accession>
<dbReference type="EMBL" id="JBHSOJ010000032">
    <property type="protein sequence ID" value="MFC5632028.1"/>
    <property type="molecule type" value="Genomic_DNA"/>
</dbReference>
<evidence type="ECO:0008006" key="3">
    <source>
        <dbReference type="Google" id="ProtNLM"/>
    </source>
</evidence>
<evidence type="ECO:0000313" key="2">
    <source>
        <dbReference type="Proteomes" id="UP001596110"/>
    </source>
</evidence>
<name>A0ABW0UFT8_9STRE</name>